<comment type="pathway">
    <text evidence="1">Cofactor biosynthesis; adenosylcobalamin biosynthesis.</text>
</comment>
<evidence type="ECO:0000256" key="1">
    <source>
        <dbReference type="ARBA" id="ARBA00004953"/>
    </source>
</evidence>
<dbReference type="EC" id="2.1.1.151" evidence="9"/>
<name>A0A0B7GN71_STRSA</name>
<dbReference type="Gene3D" id="3.30.950.10">
    <property type="entry name" value="Methyltransferase, Cobalt-precorrin-4 Transmethylase, Domain 2"/>
    <property type="match status" value="1"/>
</dbReference>
<feature type="domain" description="Tetrapyrrole methylase" evidence="8">
    <location>
        <begin position="3"/>
        <end position="209"/>
    </location>
</feature>
<dbReference type="CDD" id="cd11645">
    <property type="entry name" value="Precorrin_2_C20_MT"/>
    <property type="match status" value="1"/>
</dbReference>
<evidence type="ECO:0000259" key="8">
    <source>
        <dbReference type="Pfam" id="PF00590"/>
    </source>
</evidence>
<dbReference type="InterPro" id="IPR012382">
    <property type="entry name" value="CobI/CbiL"/>
</dbReference>
<dbReference type="RefSeq" id="WP_072073465.1">
    <property type="nucleotide sequence ID" value="NZ_CDMW01000001.1"/>
</dbReference>
<dbReference type="PANTHER" id="PTHR43467:SF2">
    <property type="entry name" value="COBALT-PRECORRIN-2 C(20)-METHYLTRANSFERASE"/>
    <property type="match status" value="1"/>
</dbReference>
<dbReference type="NCBIfam" id="TIGR01467">
    <property type="entry name" value="cobI_cbiL"/>
    <property type="match status" value="1"/>
</dbReference>
<dbReference type="EMBL" id="CDMW01000001">
    <property type="protein sequence ID" value="CEL89686.1"/>
    <property type="molecule type" value="Genomic_DNA"/>
</dbReference>
<comment type="similarity">
    <text evidence="2 7">Belongs to the precorrin methyltransferase family.</text>
</comment>
<evidence type="ECO:0000256" key="3">
    <source>
        <dbReference type="ARBA" id="ARBA00022573"/>
    </source>
</evidence>
<keyword evidence="6" id="KW-0949">S-adenosyl-L-methionine</keyword>
<evidence type="ECO:0000256" key="6">
    <source>
        <dbReference type="ARBA" id="ARBA00022691"/>
    </source>
</evidence>
<dbReference type="AlphaFoldDB" id="A0A0B7GN71"/>
<keyword evidence="4 9" id="KW-0489">Methyltransferase</keyword>
<dbReference type="InterPro" id="IPR014776">
    <property type="entry name" value="4pyrrole_Mease_sub2"/>
</dbReference>
<organism evidence="9 10">
    <name type="scientific">Streptococcus sanguinis</name>
    <dbReference type="NCBI Taxonomy" id="1305"/>
    <lineage>
        <taxon>Bacteria</taxon>
        <taxon>Bacillati</taxon>
        <taxon>Bacillota</taxon>
        <taxon>Bacilli</taxon>
        <taxon>Lactobacillales</taxon>
        <taxon>Streptococcaceae</taxon>
        <taxon>Streptococcus</taxon>
    </lineage>
</organism>
<dbReference type="SUPFAM" id="SSF53790">
    <property type="entry name" value="Tetrapyrrole methylase"/>
    <property type="match status" value="1"/>
</dbReference>
<dbReference type="InterPro" id="IPR000878">
    <property type="entry name" value="4pyrrol_Mease"/>
</dbReference>
<sequence>MAKFYGIGVGPGDSELVTIKASRLLEDLDILYTPEAKKGSKSFALGIAEPYLKEHLEIKQRHFPMVRSNSTKEVQWQAISAEIAEDVKTGKNVGFITLGDPMVYSTYSYLLALLEKEIDCQTIPGITSFCSMASELGQPLTMDEESLAVMPATASAEKIEAALELHDSIVLMKVANHLDTVLPLLEKLGLLQQTFMVSNSSTDKQQTLLGLEGITPETKLPYFTTFLVKKNIF</sequence>
<accession>A0A0B7GN71</accession>
<dbReference type="Proteomes" id="UP000183504">
    <property type="component" value="Unassembled WGS sequence"/>
</dbReference>
<evidence type="ECO:0000256" key="7">
    <source>
        <dbReference type="PIRNR" id="PIRNR036427"/>
    </source>
</evidence>
<evidence type="ECO:0000313" key="10">
    <source>
        <dbReference type="Proteomes" id="UP000183504"/>
    </source>
</evidence>
<evidence type="ECO:0000313" key="9">
    <source>
        <dbReference type="EMBL" id="CEL89686.1"/>
    </source>
</evidence>
<evidence type="ECO:0000256" key="4">
    <source>
        <dbReference type="ARBA" id="ARBA00022603"/>
    </source>
</evidence>
<dbReference type="GO" id="GO:0030788">
    <property type="term" value="F:precorrin-2 C20-methyltransferase activity"/>
    <property type="evidence" value="ECO:0007669"/>
    <property type="project" value="InterPro"/>
</dbReference>
<dbReference type="InterPro" id="IPR006364">
    <property type="entry name" value="CobI/CbiL/CobIJ_dom"/>
</dbReference>
<dbReference type="NCBIfam" id="NF004059">
    <property type="entry name" value="PRK05576.1-2"/>
    <property type="match status" value="1"/>
</dbReference>
<dbReference type="Pfam" id="PF00590">
    <property type="entry name" value="TP_methylase"/>
    <property type="match status" value="1"/>
</dbReference>
<proteinExistence type="inferred from homology"/>
<dbReference type="GO" id="GO:0043781">
    <property type="term" value="F:cobalt-factor II C20-methyltransferase activity"/>
    <property type="evidence" value="ECO:0007669"/>
    <property type="project" value="UniProtKB-EC"/>
</dbReference>
<gene>
    <name evidence="9" type="primary">cbiL</name>
    <name evidence="9" type="ORF">SSV_0372</name>
</gene>
<dbReference type="GO" id="GO:0032259">
    <property type="term" value="P:methylation"/>
    <property type="evidence" value="ECO:0007669"/>
    <property type="project" value="UniProtKB-KW"/>
</dbReference>
<keyword evidence="5 9" id="KW-0808">Transferase</keyword>
<dbReference type="GO" id="GO:0009236">
    <property type="term" value="P:cobalamin biosynthetic process"/>
    <property type="evidence" value="ECO:0007669"/>
    <property type="project" value="UniProtKB-UniRule"/>
</dbReference>
<dbReference type="Gene3D" id="3.40.1010.10">
    <property type="entry name" value="Cobalt-precorrin-4 Transmethylase, Domain 1"/>
    <property type="match status" value="1"/>
</dbReference>
<keyword evidence="3" id="KW-0169">Cobalamin biosynthesis</keyword>
<evidence type="ECO:0000256" key="2">
    <source>
        <dbReference type="ARBA" id="ARBA00005879"/>
    </source>
</evidence>
<dbReference type="InterPro" id="IPR035996">
    <property type="entry name" value="4pyrrol_Methylase_sf"/>
</dbReference>
<evidence type="ECO:0000256" key="5">
    <source>
        <dbReference type="ARBA" id="ARBA00022679"/>
    </source>
</evidence>
<dbReference type="PIRSF" id="PIRSF036427">
    <property type="entry name" value="Precrrn-2_mtase"/>
    <property type="match status" value="1"/>
</dbReference>
<dbReference type="UniPathway" id="UPA00148"/>
<dbReference type="PANTHER" id="PTHR43467">
    <property type="entry name" value="COBALT-PRECORRIN-2 C(20)-METHYLTRANSFERASE"/>
    <property type="match status" value="1"/>
</dbReference>
<dbReference type="InterPro" id="IPR014777">
    <property type="entry name" value="4pyrrole_Mease_sub1"/>
</dbReference>
<reference evidence="9 10" key="1">
    <citation type="submission" date="2015-01" db="EMBL/GenBank/DDBJ databases">
        <authorList>
            <person name="Pelicic Vladimir"/>
        </authorList>
    </citation>
    <scope>NUCLEOTIDE SEQUENCE [LARGE SCALE GENOMIC DNA]</scope>
    <source>
        <strain evidence="9 10">2908</strain>
    </source>
</reference>
<protein>
    <submittedName>
        <fullName evidence="9">Cobalt-precorrin-2 C(20)-methyltransferase</fullName>
        <ecNumber evidence="9">2.1.1.151</ecNumber>
    </submittedName>
</protein>